<dbReference type="PANTHER" id="PTHR33164:SF56">
    <property type="entry name" value="HTH-TYPE TRANSCRIPTIONAL REGULATOR MHQR"/>
    <property type="match status" value="1"/>
</dbReference>
<organism evidence="5 6">
    <name type="scientific">Paenibacillus albilobatus</name>
    <dbReference type="NCBI Taxonomy" id="2716884"/>
    <lineage>
        <taxon>Bacteria</taxon>
        <taxon>Bacillati</taxon>
        <taxon>Bacillota</taxon>
        <taxon>Bacilli</taxon>
        <taxon>Bacillales</taxon>
        <taxon>Paenibacillaceae</taxon>
        <taxon>Paenibacillus</taxon>
    </lineage>
</organism>
<keyword evidence="2" id="KW-0238">DNA-binding</keyword>
<sequence>MIHAQKRDTELSLHLYRVFAKSFKSVSEHAVIGAKSEGFHPTAFAVMEMLYCKGAHPIQQIGSSLLLQSGNVTYVIDKLEKRGCIHRRPCPTDRRVIYVELTPEGEALMSELYPRYGSRIHHAFSGLDDEEKSELIRLLKKMGMQAERLMPSSQK</sequence>
<name>A0A919XG30_9BACL</name>
<evidence type="ECO:0000256" key="1">
    <source>
        <dbReference type="ARBA" id="ARBA00023015"/>
    </source>
</evidence>
<reference evidence="5" key="1">
    <citation type="submission" date="2021-03" db="EMBL/GenBank/DDBJ databases">
        <title>Antimicrobial resistance genes in bacteria isolated from Japanese honey, and their potential for conferring macrolide and lincosamide resistance in the American foulbrood pathogen Paenibacillus larvae.</title>
        <authorList>
            <person name="Okamoto M."/>
            <person name="Kumagai M."/>
            <person name="Kanamori H."/>
            <person name="Takamatsu D."/>
        </authorList>
    </citation>
    <scope>NUCLEOTIDE SEQUENCE</scope>
    <source>
        <strain evidence="5">J2TS6</strain>
    </source>
</reference>
<evidence type="ECO:0000256" key="3">
    <source>
        <dbReference type="ARBA" id="ARBA00023163"/>
    </source>
</evidence>
<dbReference type="GO" id="GO:0003700">
    <property type="term" value="F:DNA-binding transcription factor activity"/>
    <property type="evidence" value="ECO:0007669"/>
    <property type="project" value="InterPro"/>
</dbReference>
<dbReference type="AlphaFoldDB" id="A0A919XG30"/>
<proteinExistence type="predicted"/>
<evidence type="ECO:0000256" key="2">
    <source>
        <dbReference type="ARBA" id="ARBA00023125"/>
    </source>
</evidence>
<dbReference type="PANTHER" id="PTHR33164">
    <property type="entry name" value="TRANSCRIPTIONAL REGULATOR, MARR FAMILY"/>
    <property type="match status" value="1"/>
</dbReference>
<dbReference type="Proteomes" id="UP000679779">
    <property type="component" value="Unassembled WGS sequence"/>
</dbReference>
<accession>A0A919XG30</accession>
<dbReference type="Pfam" id="PF01047">
    <property type="entry name" value="MarR"/>
    <property type="match status" value="1"/>
</dbReference>
<dbReference type="InterPro" id="IPR039422">
    <property type="entry name" value="MarR/SlyA-like"/>
</dbReference>
<dbReference type="PRINTS" id="PR00598">
    <property type="entry name" value="HTHMARR"/>
</dbReference>
<dbReference type="GO" id="GO:0003677">
    <property type="term" value="F:DNA binding"/>
    <property type="evidence" value="ECO:0007669"/>
    <property type="project" value="UniProtKB-KW"/>
</dbReference>
<keyword evidence="1" id="KW-0805">Transcription regulation</keyword>
<feature type="domain" description="HTH marR-type" evidence="4">
    <location>
        <begin position="8"/>
        <end position="144"/>
    </location>
</feature>
<evidence type="ECO:0000313" key="5">
    <source>
        <dbReference type="EMBL" id="GIO32166.1"/>
    </source>
</evidence>
<dbReference type="InterPro" id="IPR036390">
    <property type="entry name" value="WH_DNA-bd_sf"/>
</dbReference>
<dbReference type="InterPro" id="IPR036388">
    <property type="entry name" value="WH-like_DNA-bd_sf"/>
</dbReference>
<keyword evidence="3" id="KW-0804">Transcription</keyword>
<comment type="caution">
    <text evidence="5">The sequence shown here is derived from an EMBL/GenBank/DDBJ whole genome shotgun (WGS) entry which is preliminary data.</text>
</comment>
<dbReference type="SMART" id="SM00347">
    <property type="entry name" value="HTH_MARR"/>
    <property type="match status" value="1"/>
</dbReference>
<dbReference type="SUPFAM" id="SSF46785">
    <property type="entry name" value="Winged helix' DNA-binding domain"/>
    <property type="match status" value="1"/>
</dbReference>
<evidence type="ECO:0000313" key="6">
    <source>
        <dbReference type="Proteomes" id="UP000679779"/>
    </source>
</evidence>
<dbReference type="RefSeq" id="WP_160038731.1">
    <property type="nucleotide sequence ID" value="NZ_BORQ01000004.1"/>
</dbReference>
<keyword evidence="6" id="KW-1185">Reference proteome</keyword>
<dbReference type="Gene3D" id="1.10.10.10">
    <property type="entry name" value="Winged helix-like DNA-binding domain superfamily/Winged helix DNA-binding domain"/>
    <property type="match status" value="1"/>
</dbReference>
<evidence type="ECO:0000259" key="4">
    <source>
        <dbReference type="PROSITE" id="PS50995"/>
    </source>
</evidence>
<dbReference type="PROSITE" id="PS50995">
    <property type="entry name" value="HTH_MARR_2"/>
    <property type="match status" value="1"/>
</dbReference>
<protein>
    <submittedName>
        <fullName evidence="5">HTH-type transcriptional regulator YkoM</fullName>
    </submittedName>
</protein>
<gene>
    <name evidence="5" type="primary">ykoM</name>
    <name evidence="5" type="ORF">J2TS6_33070</name>
</gene>
<dbReference type="EMBL" id="BORQ01000004">
    <property type="protein sequence ID" value="GIO32166.1"/>
    <property type="molecule type" value="Genomic_DNA"/>
</dbReference>
<dbReference type="InterPro" id="IPR000835">
    <property type="entry name" value="HTH_MarR-typ"/>
</dbReference>
<dbReference type="GO" id="GO:0006950">
    <property type="term" value="P:response to stress"/>
    <property type="evidence" value="ECO:0007669"/>
    <property type="project" value="TreeGrafter"/>
</dbReference>